<feature type="transmembrane region" description="Helical" evidence="1">
    <location>
        <begin position="72"/>
        <end position="94"/>
    </location>
</feature>
<evidence type="ECO:0000256" key="1">
    <source>
        <dbReference type="SAM" id="Phobius"/>
    </source>
</evidence>
<accession>A0A7W6A2C7</accession>
<sequence>MAGLVLFAEWIVSAITGWLGWWLWLFVPPVVALFIAFSGNGRALNRMKEMGLADEEAERRFVDSVMGPSLKFVLWQAIINALIFIALLGARNLIAPT</sequence>
<proteinExistence type="predicted"/>
<dbReference type="Proteomes" id="UP000532936">
    <property type="component" value="Unassembled WGS sequence"/>
</dbReference>
<evidence type="ECO:0000313" key="3">
    <source>
        <dbReference type="Proteomes" id="UP000532936"/>
    </source>
</evidence>
<feature type="transmembrane region" description="Helical" evidence="1">
    <location>
        <begin position="20"/>
        <end position="40"/>
    </location>
</feature>
<dbReference type="AlphaFoldDB" id="A0A7W6A2C7"/>
<keyword evidence="1" id="KW-1133">Transmembrane helix</keyword>
<dbReference type="EMBL" id="JACIDA010000001">
    <property type="protein sequence ID" value="MBB3871968.1"/>
    <property type="molecule type" value="Genomic_DNA"/>
</dbReference>
<comment type="caution">
    <text evidence="2">The sequence shown here is derived from an EMBL/GenBank/DDBJ whole genome shotgun (WGS) entry which is preliminary data.</text>
</comment>
<gene>
    <name evidence="2" type="ORF">GGR11_001482</name>
</gene>
<reference evidence="2 3" key="1">
    <citation type="submission" date="2020-08" db="EMBL/GenBank/DDBJ databases">
        <title>Genomic Encyclopedia of Type Strains, Phase IV (KMG-IV): sequencing the most valuable type-strain genomes for metagenomic binning, comparative biology and taxonomic classification.</title>
        <authorList>
            <person name="Goeker M."/>
        </authorList>
    </citation>
    <scope>NUCLEOTIDE SEQUENCE [LARGE SCALE GENOMIC DNA]</scope>
    <source>
        <strain evidence="2 3">DSM 14878</strain>
    </source>
</reference>
<keyword evidence="1" id="KW-0812">Transmembrane</keyword>
<evidence type="ECO:0008006" key="4">
    <source>
        <dbReference type="Google" id="ProtNLM"/>
    </source>
</evidence>
<organism evidence="2 3">
    <name type="scientific">Brevundimonas mediterranea</name>
    <dbReference type="NCBI Taxonomy" id="74329"/>
    <lineage>
        <taxon>Bacteria</taxon>
        <taxon>Pseudomonadati</taxon>
        <taxon>Pseudomonadota</taxon>
        <taxon>Alphaproteobacteria</taxon>
        <taxon>Caulobacterales</taxon>
        <taxon>Caulobacteraceae</taxon>
        <taxon>Brevundimonas</taxon>
    </lineage>
</organism>
<keyword evidence="1" id="KW-0472">Membrane</keyword>
<name>A0A7W6A2C7_9CAUL</name>
<protein>
    <recommendedName>
        <fullName evidence="4">DUF2269 family protein</fullName>
    </recommendedName>
</protein>
<dbReference type="RefSeq" id="WP_183196088.1">
    <property type="nucleotide sequence ID" value="NZ_JACIDA010000001.1"/>
</dbReference>
<evidence type="ECO:0000313" key="2">
    <source>
        <dbReference type="EMBL" id="MBB3871968.1"/>
    </source>
</evidence>